<protein>
    <submittedName>
        <fullName evidence="1">Uncharacterized protein</fullName>
    </submittedName>
</protein>
<evidence type="ECO:0000313" key="1">
    <source>
        <dbReference type="EnsemblPlants" id="OBART01G41690.1"/>
    </source>
</evidence>
<reference evidence="1" key="2">
    <citation type="submission" date="2015-03" db="UniProtKB">
        <authorList>
            <consortium name="EnsemblPlants"/>
        </authorList>
    </citation>
    <scope>IDENTIFICATION</scope>
</reference>
<dbReference type="PaxDb" id="65489-OBART01G41690.1"/>
<dbReference type="Proteomes" id="UP000026960">
    <property type="component" value="Chromosome 1"/>
</dbReference>
<dbReference type="AlphaFoldDB" id="A0A0D3EXU2"/>
<organism evidence="1">
    <name type="scientific">Oryza barthii</name>
    <dbReference type="NCBI Taxonomy" id="65489"/>
    <lineage>
        <taxon>Eukaryota</taxon>
        <taxon>Viridiplantae</taxon>
        <taxon>Streptophyta</taxon>
        <taxon>Embryophyta</taxon>
        <taxon>Tracheophyta</taxon>
        <taxon>Spermatophyta</taxon>
        <taxon>Magnoliopsida</taxon>
        <taxon>Liliopsida</taxon>
        <taxon>Poales</taxon>
        <taxon>Poaceae</taxon>
        <taxon>BOP clade</taxon>
        <taxon>Oryzoideae</taxon>
        <taxon>Oryzeae</taxon>
        <taxon>Oryzinae</taxon>
        <taxon>Oryza</taxon>
    </lineage>
</organism>
<keyword evidence="2" id="KW-1185">Reference proteome</keyword>
<evidence type="ECO:0000313" key="2">
    <source>
        <dbReference type="Proteomes" id="UP000026960"/>
    </source>
</evidence>
<dbReference type="Gramene" id="OBART01G41690.1">
    <property type="protein sequence ID" value="OBART01G41690.1"/>
    <property type="gene ID" value="OBART01G41690"/>
</dbReference>
<accession>A0A0D3EXU2</accession>
<dbReference type="EnsemblPlants" id="OBART01G41690.1">
    <property type="protein sequence ID" value="OBART01G41690.1"/>
    <property type="gene ID" value="OBART01G41690"/>
</dbReference>
<proteinExistence type="predicted"/>
<name>A0A0D3EXU2_9ORYZ</name>
<dbReference type="HOGENOM" id="CLU_134066_0_0_1"/>
<sequence length="181" mass="20757">MDRRNNQVVSWGTGFVAAFELYDKYPEIETAFQTIITLVLPQMKIQDYLTASPADFFSTISMGIDNVMRYKKETALQQMRRSHGKKRGAKGETGTVHIHSHKQSIIKPCLRLLADNFYSRRSVVMRASSKAIKMLCNFAGTFNPEPLLLCIYMEMILNCNNEHQKDSEMYLYPSHVIHLSG</sequence>
<reference evidence="1" key="1">
    <citation type="journal article" date="2009" name="Rice">
        <title>De Novo Next Generation Sequencing of Plant Genomes.</title>
        <authorList>
            <person name="Rounsley S."/>
            <person name="Marri P.R."/>
            <person name="Yu Y."/>
            <person name="He R."/>
            <person name="Sisneros N."/>
            <person name="Goicoechea J.L."/>
            <person name="Lee S.J."/>
            <person name="Angelova A."/>
            <person name="Kudrna D."/>
            <person name="Luo M."/>
            <person name="Affourtit J."/>
            <person name="Desany B."/>
            <person name="Knight J."/>
            <person name="Niazi F."/>
            <person name="Egholm M."/>
            <person name="Wing R.A."/>
        </authorList>
    </citation>
    <scope>NUCLEOTIDE SEQUENCE [LARGE SCALE GENOMIC DNA]</scope>
    <source>
        <strain evidence="1">cv. IRGC 105608</strain>
    </source>
</reference>